<accession>A0A2K3MSG0</accession>
<reference evidence="1 2" key="2">
    <citation type="journal article" date="2017" name="Front. Plant Sci.">
        <title>Gene Classification and Mining of Molecular Markers Useful in Red Clover (Trifolium pratense) Breeding.</title>
        <authorList>
            <person name="Istvanek J."/>
            <person name="Dluhosova J."/>
            <person name="Dluhos P."/>
            <person name="Patkova L."/>
            <person name="Nedelnik J."/>
            <person name="Repkova J."/>
        </authorList>
    </citation>
    <scope>NUCLEOTIDE SEQUENCE [LARGE SCALE GENOMIC DNA]</scope>
    <source>
        <strain evidence="2">cv. Tatra</strain>
        <tissue evidence="1">Young leaves</tissue>
    </source>
</reference>
<sequence>MTAATCKVRPLLQKLSGSCPEFDLSGTIAKILEEHKGLKELLKDKSTQCPSSTTAVVICNSAQYGRLSVALLEIIGSKGAVKVNGKTWE</sequence>
<organism evidence="1 2">
    <name type="scientific">Trifolium pratense</name>
    <name type="common">Red clover</name>
    <dbReference type="NCBI Taxonomy" id="57577"/>
    <lineage>
        <taxon>Eukaryota</taxon>
        <taxon>Viridiplantae</taxon>
        <taxon>Streptophyta</taxon>
        <taxon>Embryophyta</taxon>
        <taxon>Tracheophyta</taxon>
        <taxon>Spermatophyta</taxon>
        <taxon>Magnoliopsida</taxon>
        <taxon>eudicotyledons</taxon>
        <taxon>Gunneridae</taxon>
        <taxon>Pentapetalae</taxon>
        <taxon>rosids</taxon>
        <taxon>fabids</taxon>
        <taxon>Fabales</taxon>
        <taxon>Fabaceae</taxon>
        <taxon>Papilionoideae</taxon>
        <taxon>50 kb inversion clade</taxon>
        <taxon>NPAAA clade</taxon>
        <taxon>Hologalegina</taxon>
        <taxon>IRL clade</taxon>
        <taxon>Trifolieae</taxon>
        <taxon>Trifolium</taxon>
    </lineage>
</organism>
<evidence type="ECO:0000313" key="1">
    <source>
        <dbReference type="EMBL" id="PNX93649.1"/>
    </source>
</evidence>
<protein>
    <submittedName>
        <fullName evidence="1">Uncharacterized protein</fullName>
    </submittedName>
</protein>
<gene>
    <name evidence="1" type="ORF">L195_g016804</name>
</gene>
<comment type="caution">
    <text evidence="1">The sequence shown here is derived from an EMBL/GenBank/DDBJ whole genome shotgun (WGS) entry which is preliminary data.</text>
</comment>
<evidence type="ECO:0000313" key="2">
    <source>
        <dbReference type="Proteomes" id="UP000236291"/>
    </source>
</evidence>
<dbReference type="Proteomes" id="UP000236291">
    <property type="component" value="Unassembled WGS sequence"/>
</dbReference>
<name>A0A2K3MSG0_TRIPR</name>
<proteinExistence type="predicted"/>
<reference evidence="1 2" key="1">
    <citation type="journal article" date="2014" name="Am. J. Bot.">
        <title>Genome assembly and annotation for red clover (Trifolium pratense; Fabaceae).</title>
        <authorList>
            <person name="Istvanek J."/>
            <person name="Jaros M."/>
            <person name="Krenek A."/>
            <person name="Repkova J."/>
        </authorList>
    </citation>
    <scope>NUCLEOTIDE SEQUENCE [LARGE SCALE GENOMIC DNA]</scope>
    <source>
        <strain evidence="2">cv. Tatra</strain>
        <tissue evidence="1">Young leaves</tissue>
    </source>
</reference>
<dbReference type="EMBL" id="ASHM01011700">
    <property type="protein sequence ID" value="PNX93649.1"/>
    <property type="molecule type" value="Genomic_DNA"/>
</dbReference>
<dbReference type="AlphaFoldDB" id="A0A2K3MSG0"/>